<proteinExistence type="predicted"/>
<dbReference type="AlphaFoldDB" id="A0A414E1J9"/>
<feature type="transmembrane region" description="Helical" evidence="1">
    <location>
        <begin position="297"/>
        <end position="315"/>
    </location>
</feature>
<dbReference type="PANTHER" id="PTHR31061:SF24">
    <property type="entry name" value="LD22376P"/>
    <property type="match status" value="1"/>
</dbReference>
<protein>
    <submittedName>
        <fullName evidence="2">DUF5009 domain-containing protein</fullName>
    </submittedName>
</protein>
<feature type="transmembrane region" description="Helical" evidence="1">
    <location>
        <begin position="195"/>
        <end position="217"/>
    </location>
</feature>
<evidence type="ECO:0000313" key="2">
    <source>
        <dbReference type="EMBL" id="KAA4663425.1"/>
    </source>
</evidence>
<feature type="transmembrane region" description="Helical" evidence="1">
    <location>
        <begin position="258"/>
        <end position="277"/>
    </location>
</feature>
<feature type="transmembrane region" description="Helical" evidence="1">
    <location>
        <begin position="114"/>
        <end position="134"/>
    </location>
</feature>
<name>A0A414E1J9_BACOV</name>
<evidence type="ECO:0000256" key="1">
    <source>
        <dbReference type="SAM" id="Phobius"/>
    </source>
</evidence>
<dbReference type="EMBL" id="VWFO01000018">
    <property type="protein sequence ID" value="KAA4663425.1"/>
    <property type="molecule type" value="Genomic_DNA"/>
</dbReference>
<feature type="transmembrane region" description="Helical" evidence="1">
    <location>
        <begin position="50"/>
        <end position="72"/>
    </location>
</feature>
<dbReference type="PANTHER" id="PTHR31061">
    <property type="entry name" value="LD22376P"/>
    <property type="match status" value="1"/>
</dbReference>
<accession>A0A414E1J9</accession>
<keyword evidence="1" id="KW-1133">Transmembrane helix</keyword>
<feature type="transmembrane region" description="Helical" evidence="1">
    <location>
        <begin position="141"/>
        <end position="158"/>
    </location>
</feature>
<keyword evidence="1" id="KW-0812">Transmembrane</keyword>
<reference evidence="2 3" key="1">
    <citation type="journal article" date="2019" name="Nat. Med.">
        <title>A library of human gut bacterial isolates paired with longitudinal multiomics data enables mechanistic microbiome research.</title>
        <authorList>
            <person name="Poyet M."/>
            <person name="Groussin M."/>
            <person name="Gibbons S.M."/>
            <person name="Avila-Pacheco J."/>
            <person name="Jiang X."/>
            <person name="Kearney S.M."/>
            <person name="Perrotta A.R."/>
            <person name="Berdy B."/>
            <person name="Zhao S."/>
            <person name="Lieberman T.D."/>
            <person name="Swanson P.K."/>
            <person name="Smith M."/>
            <person name="Roesemann S."/>
            <person name="Alexander J.E."/>
            <person name="Rich S.A."/>
            <person name="Livny J."/>
            <person name="Vlamakis H."/>
            <person name="Clish C."/>
            <person name="Bullock K."/>
            <person name="Deik A."/>
            <person name="Scott J."/>
            <person name="Pierce K.A."/>
            <person name="Xavier R.J."/>
            <person name="Alm E.J."/>
        </authorList>
    </citation>
    <scope>NUCLEOTIDE SEQUENCE [LARGE SCALE GENOMIC DNA]</scope>
    <source>
        <strain evidence="2 3">BIOML-A14</strain>
    </source>
</reference>
<dbReference type="RefSeq" id="WP_004310720.1">
    <property type="nucleotide sequence ID" value="NZ_CP081917.1"/>
</dbReference>
<feature type="transmembrane region" description="Helical" evidence="1">
    <location>
        <begin position="229"/>
        <end position="246"/>
    </location>
</feature>
<feature type="transmembrane region" description="Helical" evidence="1">
    <location>
        <begin position="335"/>
        <end position="353"/>
    </location>
</feature>
<dbReference type="Proteomes" id="UP000435985">
    <property type="component" value="Unassembled WGS sequence"/>
</dbReference>
<evidence type="ECO:0000313" key="3">
    <source>
        <dbReference type="Proteomes" id="UP000435985"/>
    </source>
</evidence>
<keyword evidence="1" id="KW-0472">Membrane</keyword>
<sequence length="361" mass="40576">MNPNKRLLSLDVLRGITVAGMILVNNTGKCGYNFAAFAHAKWDGFSPADLVFPMFMFLMGISTYISLCKYNFQCRPAIAKIIKRSLLLIFIGLVMEWFITAIDSGNYFDLSQLRLMGVMQRLGICYGITALLAVTIPHKRFMPLAIILLIVYFIFQLFGNGFEKSADNIVGIVDSAILGSNHMYLQGRQFVDPEGILSTIPAVSQVMIGFVCGKIIIDIKDNDRRMLNLFLIGTTLLFAGYLLSYACPLNKRLWSPSFVLLTCGIAALSLALLLYIIDVKQNKKWFSFFEAFGANPLVIYVFSCIAGGLLVHWHIHTTVFNNLLNPLFGNYFGSFMYGVFFLLFNGLLGYVLLKRKIYIKL</sequence>
<comment type="caution">
    <text evidence="2">The sequence shown here is derived from an EMBL/GenBank/DDBJ whole genome shotgun (WGS) entry which is preliminary data.</text>
</comment>
<organism evidence="2 3">
    <name type="scientific">Bacteroides ovatus</name>
    <dbReference type="NCBI Taxonomy" id="28116"/>
    <lineage>
        <taxon>Bacteria</taxon>
        <taxon>Pseudomonadati</taxon>
        <taxon>Bacteroidota</taxon>
        <taxon>Bacteroidia</taxon>
        <taxon>Bacteroidales</taxon>
        <taxon>Bacteroidaceae</taxon>
        <taxon>Bacteroides</taxon>
    </lineage>
</organism>
<feature type="transmembrane region" description="Helical" evidence="1">
    <location>
        <begin position="84"/>
        <end position="102"/>
    </location>
</feature>
<gene>
    <name evidence="2" type="ORF">F3B98_14910</name>
</gene>